<reference evidence="1" key="2">
    <citation type="journal article" date="2015" name="Data Brief">
        <title>Shoot transcriptome of the giant reed, Arundo donax.</title>
        <authorList>
            <person name="Barrero R.A."/>
            <person name="Guerrero F.D."/>
            <person name="Moolhuijzen P."/>
            <person name="Goolsby J.A."/>
            <person name="Tidwell J."/>
            <person name="Bellgard S.E."/>
            <person name="Bellgard M.I."/>
        </authorList>
    </citation>
    <scope>NUCLEOTIDE SEQUENCE</scope>
    <source>
        <tissue evidence="1">Shoot tissue taken approximately 20 cm above the soil surface</tissue>
    </source>
</reference>
<name>A0A0A8XRF5_ARUDO</name>
<sequence length="121" mass="13444">MAAIRSALAMLGRRSCGYSGSSAAASFGGRGLEIQHVFRPAASRTTLLPSLRPAGRNFEGWQWYSTKGGEPAEKAEGVLRMWWQRCRNRVKNLDLEDKVRFSIAYTVVVLGGSMLYRVKSM</sequence>
<evidence type="ECO:0000313" key="1">
    <source>
        <dbReference type="EMBL" id="JAD15260.1"/>
    </source>
</evidence>
<reference evidence="1" key="1">
    <citation type="submission" date="2014-09" db="EMBL/GenBank/DDBJ databases">
        <authorList>
            <person name="Magalhaes I.L.F."/>
            <person name="Oliveira U."/>
            <person name="Santos F.R."/>
            <person name="Vidigal T.H.D.A."/>
            <person name="Brescovit A.D."/>
            <person name="Santos A.J."/>
        </authorList>
    </citation>
    <scope>NUCLEOTIDE SEQUENCE</scope>
    <source>
        <tissue evidence="1">Shoot tissue taken approximately 20 cm above the soil surface</tissue>
    </source>
</reference>
<dbReference type="AlphaFoldDB" id="A0A0A8XRF5"/>
<accession>A0A0A8XRF5</accession>
<protein>
    <submittedName>
        <fullName evidence="1">Uncharacterized protein</fullName>
    </submittedName>
</protein>
<dbReference type="EMBL" id="GBRH01282635">
    <property type="protein sequence ID" value="JAD15260.1"/>
    <property type="molecule type" value="Transcribed_RNA"/>
</dbReference>
<proteinExistence type="predicted"/>
<organism evidence="1">
    <name type="scientific">Arundo donax</name>
    <name type="common">Giant reed</name>
    <name type="synonym">Donax arundinaceus</name>
    <dbReference type="NCBI Taxonomy" id="35708"/>
    <lineage>
        <taxon>Eukaryota</taxon>
        <taxon>Viridiplantae</taxon>
        <taxon>Streptophyta</taxon>
        <taxon>Embryophyta</taxon>
        <taxon>Tracheophyta</taxon>
        <taxon>Spermatophyta</taxon>
        <taxon>Magnoliopsida</taxon>
        <taxon>Liliopsida</taxon>
        <taxon>Poales</taxon>
        <taxon>Poaceae</taxon>
        <taxon>PACMAD clade</taxon>
        <taxon>Arundinoideae</taxon>
        <taxon>Arundineae</taxon>
        <taxon>Arundo</taxon>
    </lineage>
</organism>